<reference evidence="1 2" key="1">
    <citation type="journal article" date="2021" name="Elife">
        <title>Chloroplast acquisition without the gene transfer in kleptoplastic sea slugs, Plakobranchus ocellatus.</title>
        <authorList>
            <person name="Maeda T."/>
            <person name="Takahashi S."/>
            <person name="Yoshida T."/>
            <person name="Shimamura S."/>
            <person name="Takaki Y."/>
            <person name="Nagai Y."/>
            <person name="Toyoda A."/>
            <person name="Suzuki Y."/>
            <person name="Arimoto A."/>
            <person name="Ishii H."/>
            <person name="Satoh N."/>
            <person name="Nishiyama T."/>
            <person name="Hasebe M."/>
            <person name="Maruyama T."/>
            <person name="Minagawa J."/>
            <person name="Obokata J."/>
            <person name="Shigenobu S."/>
        </authorList>
    </citation>
    <scope>NUCLEOTIDE SEQUENCE [LARGE SCALE GENOMIC DNA]</scope>
</reference>
<evidence type="ECO:0008006" key="3">
    <source>
        <dbReference type="Google" id="ProtNLM"/>
    </source>
</evidence>
<organism evidence="1 2">
    <name type="scientific">Plakobranchus ocellatus</name>
    <dbReference type="NCBI Taxonomy" id="259542"/>
    <lineage>
        <taxon>Eukaryota</taxon>
        <taxon>Metazoa</taxon>
        <taxon>Spiralia</taxon>
        <taxon>Lophotrochozoa</taxon>
        <taxon>Mollusca</taxon>
        <taxon>Gastropoda</taxon>
        <taxon>Heterobranchia</taxon>
        <taxon>Euthyneura</taxon>
        <taxon>Panpulmonata</taxon>
        <taxon>Sacoglossa</taxon>
        <taxon>Placobranchoidea</taxon>
        <taxon>Plakobranchidae</taxon>
        <taxon>Plakobranchus</taxon>
    </lineage>
</organism>
<protein>
    <recommendedName>
        <fullName evidence="3">Secreted protein</fullName>
    </recommendedName>
</protein>
<dbReference type="AlphaFoldDB" id="A0AAV3Y391"/>
<accession>A0AAV3Y391</accession>
<dbReference type="EMBL" id="BLXT01000438">
    <property type="protein sequence ID" value="GFN77206.1"/>
    <property type="molecule type" value="Genomic_DNA"/>
</dbReference>
<keyword evidence="2" id="KW-1185">Reference proteome</keyword>
<proteinExistence type="predicted"/>
<comment type="caution">
    <text evidence="1">The sequence shown here is derived from an EMBL/GenBank/DDBJ whole genome shotgun (WGS) entry which is preliminary data.</text>
</comment>
<sequence length="113" mass="13011">MLYIRRLAVQKLLYIRYSLECVGDGAGGAQLCRYAGAIEGFGVYRYRSKSPRIRLEARCNASVALLQTLTDRQRVRHIPHTHILHVTARHHPPSTQRPQNNKQVHIRRIVTTD</sequence>
<evidence type="ECO:0000313" key="1">
    <source>
        <dbReference type="EMBL" id="GFN77206.1"/>
    </source>
</evidence>
<evidence type="ECO:0000313" key="2">
    <source>
        <dbReference type="Proteomes" id="UP000735302"/>
    </source>
</evidence>
<name>A0AAV3Y391_9GAST</name>
<dbReference type="Proteomes" id="UP000735302">
    <property type="component" value="Unassembled WGS sequence"/>
</dbReference>
<gene>
    <name evidence="1" type="ORF">PoB_000371200</name>
</gene>